<reference evidence="2 3" key="1">
    <citation type="submission" date="2022-03" db="EMBL/GenBank/DDBJ databases">
        <title>Sinomonas sp. isolated from a soil.</title>
        <authorList>
            <person name="Han J."/>
            <person name="Kim D.-U."/>
        </authorList>
    </citation>
    <scope>NUCLEOTIDE SEQUENCE [LARGE SCALE GENOMIC DNA]</scope>
    <source>
        <strain evidence="2 3">5-5</strain>
    </source>
</reference>
<proteinExistence type="predicted"/>
<dbReference type="Proteomes" id="UP001202922">
    <property type="component" value="Unassembled WGS sequence"/>
</dbReference>
<gene>
    <name evidence="2" type="ORF">L0M17_11645</name>
</gene>
<dbReference type="EMBL" id="JAKZBV010000001">
    <property type="protein sequence ID" value="MCH6470619.1"/>
    <property type="molecule type" value="Genomic_DNA"/>
</dbReference>
<feature type="transmembrane region" description="Helical" evidence="1">
    <location>
        <begin position="55"/>
        <end position="73"/>
    </location>
</feature>
<evidence type="ECO:0008006" key="4">
    <source>
        <dbReference type="Google" id="ProtNLM"/>
    </source>
</evidence>
<organism evidence="2 3">
    <name type="scientific">Sinomonas terrae</name>
    <dbReference type="NCBI Taxonomy" id="2908838"/>
    <lineage>
        <taxon>Bacteria</taxon>
        <taxon>Bacillati</taxon>
        <taxon>Actinomycetota</taxon>
        <taxon>Actinomycetes</taxon>
        <taxon>Micrococcales</taxon>
        <taxon>Micrococcaceae</taxon>
        <taxon>Sinomonas</taxon>
    </lineage>
</organism>
<comment type="caution">
    <text evidence="2">The sequence shown here is derived from an EMBL/GenBank/DDBJ whole genome shotgun (WGS) entry which is preliminary data.</text>
</comment>
<feature type="transmembrane region" description="Helical" evidence="1">
    <location>
        <begin position="12"/>
        <end position="35"/>
    </location>
</feature>
<keyword evidence="3" id="KW-1185">Reference proteome</keyword>
<keyword evidence="1" id="KW-1133">Transmembrane helix</keyword>
<sequence length="157" mass="16680">MHESGLWPGWPVVLRWLLAPLVAGVLLGVVWWLAAPGGRLYGDGSNYQEWLPRDLVFTGLAAVAAVVVVIFLVRAHVRFGFAARYLAAFVGSGIGSLLMWLTGTGLGQTAGSSRTDPSVPGSAFGLYTLSALALWPAIVAIVILALVTVLWSPPTRR</sequence>
<evidence type="ECO:0000313" key="2">
    <source>
        <dbReference type="EMBL" id="MCH6470619.1"/>
    </source>
</evidence>
<feature type="transmembrane region" description="Helical" evidence="1">
    <location>
        <begin position="85"/>
        <end position="106"/>
    </location>
</feature>
<protein>
    <recommendedName>
        <fullName evidence="4">ABC transporter permease</fullName>
    </recommendedName>
</protein>
<keyword evidence="1" id="KW-0472">Membrane</keyword>
<keyword evidence="1" id="KW-0812">Transmembrane</keyword>
<evidence type="ECO:0000313" key="3">
    <source>
        <dbReference type="Proteomes" id="UP001202922"/>
    </source>
</evidence>
<name>A0ABS9U1Q0_9MICC</name>
<accession>A0ABS9U1Q0</accession>
<dbReference type="RefSeq" id="WP_241054122.1">
    <property type="nucleotide sequence ID" value="NZ_JAKZBV010000001.1"/>
</dbReference>
<feature type="transmembrane region" description="Helical" evidence="1">
    <location>
        <begin position="126"/>
        <end position="151"/>
    </location>
</feature>
<evidence type="ECO:0000256" key="1">
    <source>
        <dbReference type="SAM" id="Phobius"/>
    </source>
</evidence>